<dbReference type="PANTHER" id="PTHR39332:SF7">
    <property type="entry name" value="SRPBCC FAMILY PROTEIN"/>
    <property type="match status" value="1"/>
</dbReference>
<organism evidence="1 2">
    <name type="scientific">Thermohalobaculum xanthum</name>
    <dbReference type="NCBI Taxonomy" id="2753746"/>
    <lineage>
        <taxon>Bacteria</taxon>
        <taxon>Pseudomonadati</taxon>
        <taxon>Pseudomonadota</taxon>
        <taxon>Alphaproteobacteria</taxon>
        <taxon>Rhodobacterales</taxon>
        <taxon>Paracoccaceae</taxon>
        <taxon>Thermohalobaculum</taxon>
    </lineage>
</organism>
<dbReference type="Gene3D" id="3.30.530.20">
    <property type="match status" value="1"/>
</dbReference>
<keyword evidence="2" id="KW-1185">Reference proteome</keyword>
<evidence type="ECO:0000313" key="1">
    <source>
        <dbReference type="EMBL" id="MBK0398886.1"/>
    </source>
</evidence>
<protein>
    <submittedName>
        <fullName evidence="1">SRPBCC family protein</fullName>
    </submittedName>
</protein>
<dbReference type="RefSeq" id="WP_200608585.1">
    <property type="nucleotide sequence ID" value="NZ_JAEHHL010000002.1"/>
</dbReference>
<dbReference type="AlphaFoldDB" id="A0A8J7M618"/>
<accession>A0A8J7M618</accession>
<dbReference type="SUPFAM" id="SSF55961">
    <property type="entry name" value="Bet v1-like"/>
    <property type="match status" value="1"/>
</dbReference>
<dbReference type="EMBL" id="JAEHHL010000002">
    <property type="protein sequence ID" value="MBK0398886.1"/>
    <property type="molecule type" value="Genomic_DNA"/>
</dbReference>
<dbReference type="Pfam" id="PF10604">
    <property type="entry name" value="Polyketide_cyc2"/>
    <property type="match status" value="1"/>
</dbReference>
<dbReference type="PANTHER" id="PTHR39332">
    <property type="entry name" value="BLL4707 PROTEIN"/>
    <property type="match status" value="1"/>
</dbReference>
<evidence type="ECO:0000313" key="2">
    <source>
        <dbReference type="Proteomes" id="UP000655420"/>
    </source>
</evidence>
<dbReference type="CDD" id="cd07821">
    <property type="entry name" value="PYR_PYL_RCAR_like"/>
    <property type="match status" value="1"/>
</dbReference>
<sequence>MSFSDSHDRVSRMLRLAATANDVWAEIGDFGALADWHPVVTKCEVDEIDGDTYRVLTTADGARLLEMLVEAGPRHYTYRITESPLPVDDYRSTLSVVPEPDGGCHVYWGATFEPTDPSADDVVGGIYDAGFEALRDRFGA</sequence>
<name>A0A8J7M618_9RHOB</name>
<proteinExistence type="predicted"/>
<gene>
    <name evidence="1" type="ORF">H0I76_06775</name>
</gene>
<dbReference type="InterPro" id="IPR023393">
    <property type="entry name" value="START-like_dom_sf"/>
</dbReference>
<reference evidence="1" key="1">
    <citation type="submission" date="2020-12" db="EMBL/GenBank/DDBJ databases">
        <title>Bacterial taxonomy.</title>
        <authorList>
            <person name="Pan X."/>
        </authorList>
    </citation>
    <scope>NUCLEOTIDE SEQUENCE</scope>
    <source>
        <strain evidence="1">M0105</strain>
    </source>
</reference>
<comment type="caution">
    <text evidence="1">The sequence shown here is derived from an EMBL/GenBank/DDBJ whole genome shotgun (WGS) entry which is preliminary data.</text>
</comment>
<dbReference type="InterPro" id="IPR019587">
    <property type="entry name" value="Polyketide_cyclase/dehydratase"/>
</dbReference>
<dbReference type="Proteomes" id="UP000655420">
    <property type="component" value="Unassembled WGS sequence"/>
</dbReference>